<dbReference type="EMBL" id="JBCEZU010000134">
    <property type="protein sequence ID" value="KAK9525387.1"/>
    <property type="molecule type" value="Genomic_DNA"/>
</dbReference>
<feature type="compositionally biased region" description="Polar residues" evidence="1">
    <location>
        <begin position="47"/>
        <end position="56"/>
    </location>
</feature>
<comment type="caution">
    <text evidence="2">The sequence shown here is derived from an EMBL/GenBank/DDBJ whole genome shotgun (WGS) entry which is preliminary data.</text>
</comment>
<feature type="compositionally biased region" description="Basic and acidic residues" evidence="1">
    <location>
        <begin position="60"/>
        <end position="82"/>
    </location>
</feature>
<evidence type="ECO:0000313" key="3">
    <source>
        <dbReference type="Proteomes" id="UP001488805"/>
    </source>
</evidence>
<evidence type="ECO:0000256" key="1">
    <source>
        <dbReference type="SAM" id="MobiDB-lite"/>
    </source>
</evidence>
<dbReference type="AlphaFoldDB" id="A0AAW1ESV2"/>
<proteinExistence type="predicted"/>
<protein>
    <submittedName>
        <fullName evidence="2">Uncharacterized protein</fullName>
    </submittedName>
</protein>
<sequence>MIPINLNLCCSTLTPDTLYHLSHLQAAKALKTPCTQRHNVLMEEGRGNTSPMKQSASESSTEKKVSETYETRQQHHSYTHDEEKEDLDSILMLH</sequence>
<accession>A0AAW1ESV2</accession>
<name>A0AAW1ESV2_ZOAVI</name>
<gene>
    <name evidence="2" type="ORF">VZT92_016101</name>
</gene>
<reference evidence="2 3" key="1">
    <citation type="journal article" date="2024" name="Genome Biol. Evol.">
        <title>Chromosome-level genome assembly of the viviparous eelpout Zoarces viviparus.</title>
        <authorList>
            <person name="Fuhrmann N."/>
            <person name="Brasseur M.V."/>
            <person name="Bakowski C.E."/>
            <person name="Podsiadlowski L."/>
            <person name="Prost S."/>
            <person name="Krehenwinkel H."/>
            <person name="Mayer C."/>
        </authorList>
    </citation>
    <scope>NUCLEOTIDE SEQUENCE [LARGE SCALE GENOMIC DNA]</scope>
    <source>
        <strain evidence="2">NO-MEL_2022_Ind0_liver</strain>
    </source>
</reference>
<dbReference type="Proteomes" id="UP001488805">
    <property type="component" value="Unassembled WGS sequence"/>
</dbReference>
<organism evidence="2 3">
    <name type="scientific">Zoarces viviparus</name>
    <name type="common">Viviparous eelpout</name>
    <name type="synonym">Blennius viviparus</name>
    <dbReference type="NCBI Taxonomy" id="48416"/>
    <lineage>
        <taxon>Eukaryota</taxon>
        <taxon>Metazoa</taxon>
        <taxon>Chordata</taxon>
        <taxon>Craniata</taxon>
        <taxon>Vertebrata</taxon>
        <taxon>Euteleostomi</taxon>
        <taxon>Actinopterygii</taxon>
        <taxon>Neopterygii</taxon>
        <taxon>Teleostei</taxon>
        <taxon>Neoteleostei</taxon>
        <taxon>Acanthomorphata</taxon>
        <taxon>Eupercaria</taxon>
        <taxon>Perciformes</taxon>
        <taxon>Cottioidei</taxon>
        <taxon>Zoarcales</taxon>
        <taxon>Zoarcidae</taxon>
        <taxon>Zoarcinae</taxon>
        <taxon>Zoarces</taxon>
    </lineage>
</organism>
<evidence type="ECO:0000313" key="2">
    <source>
        <dbReference type="EMBL" id="KAK9525387.1"/>
    </source>
</evidence>
<keyword evidence="3" id="KW-1185">Reference proteome</keyword>
<feature type="region of interest" description="Disordered" evidence="1">
    <location>
        <begin position="42"/>
        <end position="94"/>
    </location>
</feature>